<gene>
    <name evidence="2" type="ORF">K9W46_10240</name>
</gene>
<dbReference type="SUPFAM" id="SSF53448">
    <property type="entry name" value="Nucleotide-diphospho-sugar transferases"/>
    <property type="match status" value="1"/>
</dbReference>
<dbReference type="InterPro" id="IPR005835">
    <property type="entry name" value="NTP_transferase_dom"/>
</dbReference>
<proteinExistence type="predicted"/>
<evidence type="ECO:0000313" key="2">
    <source>
        <dbReference type="EMBL" id="UJG42754.1"/>
    </source>
</evidence>
<dbReference type="EMBL" id="CP084167">
    <property type="protein sequence ID" value="UJG42754.1"/>
    <property type="molecule type" value="Genomic_DNA"/>
</dbReference>
<dbReference type="Proteomes" id="UP001200513">
    <property type="component" value="Chromosome"/>
</dbReference>
<dbReference type="PANTHER" id="PTHR22572">
    <property type="entry name" value="SUGAR-1-PHOSPHATE GUANYL TRANSFERASE"/>
    <property type="match status" value="1"/>
</dbReference>
<evidence type="ECO:0000259" key="1">
    <source>
        <dbReference type="Pfam" id="PF00483"/>
    </source>
</evidence>
<dbReference type="CDD" id="cd04181">
    <property type="entry name" value="NTP_transferase"/>
    <property type="match status" value="1"/>
</dbReference>
<dbReference type="Gene3D" id="3.90.550.10">
    <property type="entry name" value="Spore Coat Polysaccharide Biosynthesis Protein SpsA, Chain A"/>
    <property type="match status" value="1"/>
</dbReference>
<reference evidence="2" key="1">
    <citation type="journal article" date="2022" name="Nat. Microbiol.">
        <title>Unique mobile elements and scalable gene flow at the prokaryote-eukaryote boundary revealed by circularized Asgard archaea genomes.</title>
        <authorList>
            <person name="Wu F."/>
            <person name="Speth D.R."/>
            <person name="Philosof A."/>
            <person name="Cremiere A."/>
            <person name="Narayanan A."/>
            <person name="Barco R.A."/>
            <person name="Connon S.A."/>
            <person name="Amend J.P."/>
            <person name="Antoshechkin I.A."/>
            <person name="Orphan V.J."/>
        </authorList>
    </citation>
    <scope>NUCLEOTIDE SEQUENCE</scope>
    <source>
        <strain evidence="2">PR6</strain>
    </source>
</reference>
<dbReference type="InterPro" id="IPR029044">
    <property type="entry name" value="Nucleotide-diphossugar_trans"/>
</dbReference>
<feature type="domain" description="Nucleotidyl transferase" evidence="1">
    <location>
        <begin position="48"/>
        <end position="281"/>
    </location>
</feature>
<organism evidence="2">
    <name type="scientific">Candidatus Heimdallarchaeum endolithica</name>
    <dbReference type="NCBI Taxonomy" id="2876572"/>
    <lineage>
        <taxon>Archaea</taxon>
        <taxon>Promethearchaeati</taxon>
        <taxon>Candidatus Heimdallarchaeota</taxon>
        <taxon>Candidatus Heimdallarchaeia (ex Rinke et al. 2021) (nom. nud.)</taxon>
        <taxon>Candidatus Heimdallarchaeales</taxon>
        <taxon>Candidatus Heimdallarchaeaceae</taxon>
        <taxon>Candidatus Heimdallarchaeum</taxon>
    </lineage>
</organism>
<protein>
    <submittedName>
        <fullName evidence="2">Nucleotidyltransferase family protein</fullName>
    </submittedName>
</protein>
<dbReference type="Pfam" id="PF00483">
    <property type="entry name" value="NTP_transferase"/>
    <property type="match status" value="1"/>
</dbReference>
<name>A0A9Y1BQZ3_9ARCH</name>
<accession>A0A9Y1BQZ3</accession>
<dbReference type="AlphaFoldDB" id="A0A9Y1BQZ3"/>
<dbReference type="InterPro" id="IPR050486">
    <property type="entry name" value="Mannose-1P_guanyltransferase"/>
</dbReference>
<sequence length="301" mass="34752">MEEKRLHKYTVEFPIDVWKILQEKRGSGSIKDFLVYLIEKEFSLRKVKAFILAGGEGARLKPLTESIPKAMIPVGYKPLLEYNLHLLMKNGITDVNLLVGKLGDRIMQYFGQKWNDITLNYVVEQLMLDTAGALYNARNLINETFLVMNADILTNIRISELIDFHKQNKKDFVGTVAGINLVDYQQKMNSKTKDKAVFNDFGVFQISNNKHTRILKYEERPAKGMQNGYIDAGIYIFEPEIIDYLHESEGKSLSKDIFPQLIKENKLQLYPCKQNIHWIDVAHPIRWSIAWELLISGAIEI</sequence>